<dbReference type="PANTHER" id="PTHR12526">
    <property type="entry name" value="GLYCOSYLTRANSFERASE"/>
    <property type="match status" value="1"/>
</dbReference>
<dbReference type="Pfam" id="PF00534">
    <property type="entry name" value="Glycos_transf_1"/>
    <property type="match status" value="1"/>
</dbReference>
<dbReference type="OrthoDB" id="9804196at2"/>
<sequence>MKILHLIGGKEIAGSKNHLISLLDRCSRSEIFLGVFEKGEIYDEAVKLGINVREFNQKTRYDLSVINKIKRLIKSEAIDIVHTHGPRANLYGYVVNKIIPFIWATTVHSDPRYDFIGRGVMGWGFTKVNIHVLKRVDHYFAISNRFRETLVQLGAEKHKITTVYNGITFDEQLPPALAREDLGLDQDDFVMTTVGRLHPIKGHKYLISAMGRLTMDGCKAKLLIIGDGPLKKELENEVKSWGLESHIIFLGHQQDVDSFYGLSDIKVLPSLSESFPLVILEAARARLPVIATDVGGVSDMMSKPDYGWVVPPRDEDALMDAIKEAMARKADGTLKNYGQKLYRIASKNYSLNQLVEDIRHTYEYLKKGV</sequence>
<gene>
    <name evidence="3" type="ORF">EV207_12047</name>
</gene>
<evidence type="ECO:0000313" key="3">
    <source>
        <dbReference type="EMBL" id="TCP26013.1"/>
    </source>
</evidence>
<name>A0A4R2NVA2_9BACL</name>
<dbReference type="AlphaFoldDB" id="A0A4R2NVA2"/>
<comment type="caution">
    <text evidence="3">The sequence shown here is derived from an EMBL/GenBank/DDBJ whole genome shotgun (WGS) entry which is preliminary data.</text>
</comment>
<dbReference type="InterPro" id="IPR001296">
    <property type="entry name" value="Glyco_trans_1"/>
</dbReference>
<dbReference type="PANTHER" id="PTHR12526:SF638">
    <property type="entry name" value="SPORE COAT PROTEIN SA"/>
    <property type="match status" value="1"/>
</dbReference>
<protein>
    <recommendedName>
        <fullName evidence="5">Glycosyltransferase involved in cell wall biosynthesis</fullName>
    </recommendedName>
</protein>
<dbReference type="CDD" id="cd03811">
    <property type="entry name" value="GT4_GT28_WabH-like"/>
    <property type="match status" value="1"/>
</dbReference>
<dbReference type="Proteomes" id="UP000295416">
    <property type="component" value="Unassembled WGS sequence"/>
</dbReference>
<evidence type="ECO:0000259" key="2">
    <source>
        <dbReference type="Pfam" id="PF13439"/>
    </source>
</evidence>
<proteinExistence type="predicted"/>
<dbReference type="RefSeq" id="WP_132746703.1">
    <property type="nucleotide sequence ID" value="NZ_SLXK01000020.1"/>
</dbReference>
<evidence type="ECO:0000313" key="4">
    <source>
        <dbReference type="Proteomes" id="UP000295416"/>
    </source>
</evidence>
<dbReference type="Gene3D" id="3.40.50.2000">
    <property type="entry name" value="Glycogen Phosphorylase B"/>
    <property type="match status" value="2"/>
</dbReference>
<evidence type="ECO:0008006" key="5">
    <source>
        <dbReference type="Google" id="ProtNLM"/>
    </source>
</evidence>
<reference evidence="3 4" key="1">
    <citation type="submission" date="2019-03" db="EMBL/GenBank/DDBJ databases">
        <title>Genomic Encyclopedia of Type Strains, Phase IV (KMG-IV): sequencing the most valuable type-strain genomes for metagenomic binning, comparative biology and taxonomic classification.</title>
        <authorList>
            <person name="Goeker M."/>
        </authorList>
    </citation>
    <scope>NUCLEOTIDE SEQUENCE [LARGE SCALE GENOMIC DNA]</scope>
    <source>
        <strain evidence="3 4">DSM 19377</strain>
    </source>
</reference>
<feature type="domain" description="Glycosyl transferase family 1" evidence="1">
    <location>
        <begin position="179"/>
        <end position="329"/>
    </location>
</feature>
<dbReference type="InterPro" id="IPR028098">
    <property type="entry name" value="Glyco_trans_4-like_N"/>
</dbReference>
<dbReference type="EMBL" id="SLXK01000020">
    <property type="protein sequence ID" value="TCP26013.1"/>
    <property type="molecule type" value="Genomic_DNA"/>
</dbReference>
<dbReference type="Pfam" id="PF13439">
    <property type="entry name" value="Glyco_transf_4"/>
    <property type="match status" value="1"/>
</dbReference>
<feature type="domain" description="Glycosyltransferase subfamily 4-like N-terminal" evidence="2">
    <location>
        <begin position="43"/>
        <end position="168"/>
    </location>
</feature>
<organism evidence="3 4">
    <name type="scientific">Scopulibacillus darangshiensis</name>
    <dbReference type="NCBI Taxonomy" id="442528"/>
    <lineage>
        <taxon>Bacteria</taxon>
        <taxon>Bacillati</taxon>
        <taxon>Bacillota</taxon>
        <taxon>Bacilli</taxon>
        <taxon>Bacillales</taxon>
        <taxon>Sporolactobacillaceae</taxon>
        <taxon>Scopulibacillus</taxon>
    </lineage>
</organism>
<accession>A0A4R2NVA2</accession>
<keyword evidence="4" id="KW-1185">Reference proteome</keyword>
<dbReference type="SUPFAM" id="SSF53756">
    <property type="entry name" value="UDP-Glycosyltransferase/glycogen phosphorylase"/>
    <property type="match status" value="1"/>
</dbReference>
<dbReference type="GO" id="GO:0016757">
    <property type="term" value="F:glycosyltransferase activity"/>
    <property type="evidence" value="ECO:0007669"/>
    <property type="project" value="InterPro"/>
</dbReference>
<evidence type="ECO:0000259" key="1">
    <source>
        <dbReference type="Pfam" id="PF00534"/>
    </source>
</evidence>